<keyword evidence="3 5" id="KW-1133">Transmembrane helix</keyword>
<dbReference type="OrthoDB" id="73901at2759"/>
<dbReference type="GO" id="GO:0005375">
    <property type="term" value="F:copper ion transmembrane transporter activity"/>
    <property type="evidence" value="ECO:0007669"/>
    <property type="project" value="UniProtKB-UniRule"/>
</dbReference>
<feature type="transmembrane region" description="Helical" evidence="5">
    <location>
        <begin position="109"/>
        <end position="135"/>
    </location>
</feature>
<keyword evidence="5" id="KW-0186">Copper</keyword>
<evidence type="ECO:0000256" key="1">
    <source>
        <dbReference type="ARBA" id="ARBA00004141"/>
    </source>
</evidence>
<gene>
    <name evidence="6" type="ORF">BS47DRAFT_1297301</name>
</gene>
<comment type="subcellular location">
    <subcellularLocation>
        <location evidence="1 5">Membrane</location>
        <topology evidence="1 5">Multi-pass membrane protein</topology>
    </subcellularLocation>
</comment>
<evidence type="ECO:0000256" key="4">
    <source>
        <dbReference type="ARBA" id="ARBA00023136"/>
    </source>
</evidence>
<reference evidence="6" key="1">
    <citation type="journal article" date="2020" name="Nat. Commun.">
        <title>Large-scale genome sequencing of mycorrhizal fungi provides insights into the early evolution of symbiotic traits.</title>
        <authorList>
            <person name="Miyauchi S."/>
            <person name="Kiss E."/>
            <person name="Kuo A."/>
            <person name="Drula E."/>
            <person name="Kohler A."/>
            <person name="Sanchez-Garcia M."/>
            <person name="Morin E."/>
            <person name="Andreopoulos B."/>
            <person name="Barry K.W."/>
            <person name="Bonito G."/>
            <person name="Buee M."/>
            <person name="Carver A."/>
            <person name="Chen C."/>
            <person name="Cichocki N."/>
            <person name="Clum A."/>
            <person name="Culley D."/>
            <person name="Crous P.W."/>
            <person name="Fauchery L."/>
            <person name="Girlanda M."/>
            <person name="Hayes R.D."/>
            <person name="Keri Z."/>
            <person name="LaButti K."/>
            <person name="Lipzen A."/>
            <person name="Lombard V."/>
            <person name="Magnuson J."/>
            <person name="Maillard F."/>
            <person name="Murat C."/>
            <person name="Nolan M."/>
            <person name="Ohm R.A."/>
            <person name="Pangilinan J."/>
            <person name="Pereira M.F."/>
            <person name="Perotto S."/>
            <person name="Peter M."/>
            <person name="Pfister S."/>
            <person name="Riley R."/>
            <person name="Sitrit Y."/>
            <person name="Stielow J.B."/>
            <person name="Szollosi G."/>
            <person name="Zifcakova L."/>
            <person name="Stursova M."/>
            <person name="Spatafora J.W."/>
            <person name="Tedersoo L."/>
            <person name="Vaario L.M."/>
            <person name="Yamada A."/>
            <person name="Yan M."/>
            <person name="Wang P."/>
            <person name="Xu J."/>
            <person name="Bruns T."/>
            <person name="Baldrian P."/>
            <person name="Vilgalys R."/>
            <person name="Dunand C."/>
            <person name="Henrissat B."/>
            <person name="Grigoriev I.V."/>
            <person name="Hibbett D."/>
            <person name="Nagy L.G."/>
            <person name="Martin F.M."/>
        </authorList>
    </citation>
    <scope>NUCLEOTIDE SEQUENCE</scope>
    <source>
        <strain evidence="6">UP504</strain>
    </source>
</reference>
<keyword evidence="5" id="KW-0406">Ion transport</keyword>
<keyword evidence="5" id="KW-0813">Transport</keyword>
<keyword evidence="4 5" id="KW-0472">Membrane</keyword>
<evidence type="ECO:0000313" key="6">
    <source>
        <dbReference type="EMBL" id="KAF9512739.1"/>
    </source>
</evidence>
<organism evidence="6 7">
    <name type="scientific">Hydnum rufescens UP504</name>
    <dbReference type="NCBI Taxonomy" id="1448309"/>
    <lineage>
        <taxon>Eukaryota</taxon>
        <taxon>Fungi</taxon>
        <taxon>Dikarya</taxon>
        <taxon>Basidiomycota</taxon>
        <taxon>Agaricomycotina</taxon>
        <taxon>Agaricomycetes</taxon>
        <taxon>Cantharellales</taxon>
        <taxon>Hydnaceae</taxon>
        <taxon>Hydnum</taxon>
    </lineage>
</organism>
<comment type="caution">
    <text evidence="6">The sequence shown here is derived from an EMBL/GenBank/DDBJ whole genome shotgun (WGS) entry which is preliminary data.</text>
</comment>
<evidence type="ECO:0000313" key="7">
    <source>
        <dbReference type="Proteomes" id="UP000886523"/>
    </source>
</evidence>
<keyword evidence="5" id="KW-0187">Copper transport</keyword>
<keyword evidence="7" id="KW-1185">Reference proteome</keyword>
<comment type="similarity">
    <text evidence="5">Belongs to the copper transporter (Ctr) (TC 1.A.56) family. SLC31A subfamily.</text>
</comment>
<keyword evidence="2 5" id="KW-0812">Transmembrane</keyword>
<evidence type="ECO:0000256" key="5">
    <source>
        <dbReference type="RuleBase" id="RU367022"/>
    </source>
</evidence>
<dbReference type="GO" id="GO:0005886">
    <property type="term" value="C:plasma membrane"/>
    <property type="evidence" value="ECO:0007669"/>
    <property type="project" value="TreeGrafter"/>
</dbReference>
<accession>A0A9P6DVJ5</accession>
<proteinExistence type="inferred from homology"/>
<dbReference type="PANTHER" id="PTHR12483:SF27">
    <property type="entry name" value="COPPER TRANSPORT PROTEIN CTR1"/>
    <property type="match status" value="1"/>
</dbReference>
<dbReference type="AlphaFoldDB" id="A0A9P6DVJ5"/>
<evidence type="ECO:0000256" key="3">
    <source>
        <dbReference type="ARBA" id="ARBA00022989"/>
    </source>
</evidence>
<dbReference type="Proteomes" id="UP000886523">
    <property type="component" value="Unassembled WGS sequence"/>
</dbReference>
<dbReference type="Pfam" id="PF04145">
    <property type="entry name" value="Ctr"/>
    <property type="match status" value="1"/>
</dbReference>
<dbReference type="EMBL" id="MU128982">
    <property type="protein sequence ID" value="KAF9512739.1"/>
    <property type="molecule type" value="Genomic_DNA"/>
</dbReference>
<sequence length="151" mass="16771">MVIFNLHFSSGDPIWFAMWQPTSHRAVVGACSGLVLLAIFEKLVSCMRSVLEVEWKRWCWPPPSPASNEKPNAASSISSGASRTFTRTIPPFIISHDIPRGVLFMGHALLRYMLMLAVMTYSASYIISILIGLSIGEVAYGRLAYESVVEF</sequence>
<name>A0A9P6DVJ5_9AGAM</name>
<dbReference type="InterPro" id="IPR007274">
    <property type="entry name" value="Cop_transporter"/>
</dbReference>
<dbReference type="PANTHER" id="PTHR12483">
    <property type="entry name" value="SOLUTE CARRIER FAMILY 31 COPPER TRANSPORTERS"/>
    <property type="match status" value="1"/>
</dbReference>
<protein>
    <recommendedName>
        <fullName evidence="5">Copper transport protein</fullName>
    </recommendedName>
</protein>
<evidence type="ECO:0000256" key="2">
    <source>
        <dbReference type="ARBA" id="ARBA00022692"/>
    </source>
</evidence>